<accession>A0ABQ7IRE1</accession>
<feature type="region of interest" description="Disordered" evidence="1">
    <location>
        <begin position="1"/>
        <end position="26"/>
    </location>
</feature>
<organism evidence="2 3">
    <name type="scientific">Botrytis deweyae</name>
    <dbReference type="NCBI Taxonomy" id="2478750"/>
    <lineage>
        <taxon>Eukaryota</taxon>
        <taxon>Fungi</taxon>
        <taxon>Dikarya</taxon>
        <taxon>Ascomycota</taxon>
        <taxon>Pezizomycotina</taxon>
        <taxon>Leotiomycetes</taxon>
        <taxon>Helotiales</taxon>
        <taxon>Sclerotiniaceae</taxon>
        <taxon>Botrytis</taxon>
    </lineage>
</organism>
<protein>
    <submittedName>
        <fullName evidence="2">Uncharacterized protein</fullName>
    </submittedName>
</protein>
<dbReference type="EMBL" id="RCSX01000008">
    <property type="protein sequence ID" value="KAF7931870.1"/>
    <property type="molecule type" value="Genomic_DNA"/>
</dbReference>
<dbReference type="Proteomes" id="UP000783213">
    <property type="component" value="Unassembled WGS sequence"/>
</dbReference>
<dbReference type="RefSeq" id="XP_038811762.1">
    <property type="nucleotide sequence ID" value="XM_038952226.1"/>
</dbReference>
<comment type="caution">
    <text evidence="2">The sequence shown here is derived from an EMBL/GenBank/DDBJ whole genome shotgun (WGS) entry which is preliminary data.</text>
</comment>
<gene>
    <name evidence="2" type="ORF">EAE98_004606</name>
</gene>
<sequence length="68" mass="7881">MTSRSPIAHRENPLHAYPNAQTTHPITVLKRPIPRTHHPHRDIPNPPIAPPHIQIDLLSTWAFLRYKD</sequence>
<name>A0ABQ7IRE1_9HELO</name>
<evidence type="ECO:0000256" key="1">
    <source>
        <dbReference type="SAM" id="MobiDB-lite"/>
    </source>
</evidence>
<proteinExistence type="predicted"/>
<evidence type="ECO:0000313" key="3">
    <source>
        <dbReference type="Proteomes" id="UP000783213"/>
    </source>
</evidence>
<keyword evidence="3" id="KW-1185">Reference proteome</keyword>
<dbReference type="GeneID" id="62231380"/>
<reference evidence="2 3" key="1">
    <citation type="journal article" date="2020" name="Genome Biol. Evol.">
        <title>Comparative genomics of Sclerotiniaceae.</title>
        <authorList>
            <person name="Valero Jimenez C.A."/>
            <person name="Steentjes M."/>
            <person name="Scholten O.E."/>
            <person name="Van Kan J.A.L."/>
        </authorList>
    </citation>
    <scope>NUCLEOTIDE SEQUENCE [LARGE SCALE GENOMIC DNA]</scope>
    <source>
        <strain evidence="2 3">B1</strain>
    </source>
</reference>
<evidence type="ECO:0000313" key="2">
    <source>
        <dbReference type="EMBL" id="KAF7931870.1"/>
    </source>
</evidence>